<dbReference type="EMBL" id="JAPTMU010000005">
    <property type="protein sequence ID" value="KAJ4943196.1"/>
    <property type="molecule type" value="Genomic_DNA"/>
</dbReference>
<protein>
    <submittedName>
        <fullName evidence="1">Uncharacterized protein</fullName>
    </submittedName>
</protein>
<evidence type="ECO:0000313" key="1">
    <source>
        <dbReference type="EMBL" id="KAJ4943196.1"/>
    </source>
</evidence>
<accession>A0AAD6FQI9</accession>
<reference evidence="1" key="1">
    <citation type="submission" date="2022-11" db="EMBL/GenBank/DDBJ databases">
        <title>Chromosome-level genome of Pogonophryne albipinna.</title>
        <authorList>
            <person name="Jo E."/>
        </authorList>
    </citation>
    <scope>NUCLEOTIDE SEQUENCE</scope>
    <source>
        <strain evidence="1">SGF0006</strain>
        <tissue evidence="1">Muscle</tissue>
    </source>
</reference>
<dbReference type="Proteomes" id="UP001219934">
    <property type="component" value="Unassembled WGS sequence"/>
</dbReference>
<evidence type="ECO:0000313" key="2">
    <source>
        <dbReference type="Proteomes" id="UP001219934"/>
    </source>
</evidence>
<sequence length="75" mass="8194">MIGCRQTGRLASHVTVGHPCSQKQVVSDLSGFLMISTNSKGEAEAIETELLRDYKFGQQQLIEIWGQACALAITK</sequence>
<name>A0AAD6FQI9_9TELE</name>
<feature type="non-terminal residue" evidence="1">
    <location>
        <position position="75"/>
    </location>
</feature>
<dbReference type="AlphaFoldDB" id="A0AAD6FQI9"/>
<organism evidence="1 2">
    <name type="scientific">Pogonophryne albipinna</name>
    <dbReference type="NCBI Taxonomy" id="1090488"/>
    <lineage>
        <taxon>Eukaryota</taxon>
        <taxon>Metazoa</taxon>
        <taxon>Chordata</taxon>
        <taxon>Craniata</taxon>
        <taxon>Vertebrata</taxon>
        <taxon>Euteleostomi</taxon>
        <taxon>Actinopterygii</taxon>
        <taxon>Neopterygii</taxon>
        <taxon>Teleostei</taxon>
        <taxon>Neoteleostei</taxon>
        <taxon>Acanthomorphata</taxon>
        <taxon>Eupercaria</taxon>
        <taxon>Perciformes</taxon>
        <taxon>Notothenioidei</taxon>
        <taxon>Pogonophryne</taxon>
    </lineage>
</organism>
<gene>
    <name evidence="1" type="ORF">JOQ06_005701</name>
</gene>
<keyword evidence="2" id="KW-1185">Reference proteome</keyword>
<comment type="caution">
    <text evidence="1">The sequence shown here is derived from an EMBL/GenBank/DDBJ whole genome shotgun (WGS) entry which is preliminary data.</text>
</comment>
<proteinExistence type="predicted"/>